<name>A0A1L7NBY6_PSEPU</name>
<dbReference type="RefSeq" id="WP_016486297.1">
    <property type="nucleotide sequence ID" value="NZ_AP015029.1"/>
</dbReference>
<dbReference type="FunFam" id="3.40.50.720:FF:000213">
    <property type="entry name" value="Putative 2-hydroxyacid dehydrogenase"/>
    <property type="match status" value="1"/>
</dbReference>
<evidence type="ECO:0000256" key="4">
    <source>
        <dbReference type="RuleBase" id="RU003719"/>
    </source>
</evidence>
<evidence type="ECO:0000259" key="5">
    <source>
        <dbReference type="Pfam" id="PF00389"/>
    </source>
</evidence>
<dbReference type="CDD" id="cd12156">
    <property type="entry name" value="HPPR"/>
    <property type="match status" value="1"/>
</dbReference>
<dbReference type="GO" id="GO:0005829">
    <property type="term" value="C:cytosol"/>
    <property type="evidence" value="ECO:0007669"/>
    <property type="project" value="TreeGrafter"/>
</dbReference>
<comment type="similarity">
    <text evidence="4">Belongs to the D-isomer specific 2-hydroxyacid dehydrogenase family.</text>
</comment>
<dbReference type="Proteomes" id="UP000516786">
    <property type="component" value="Chromosome"/>
</dbReference>
<organism evidence="7 9">
    <name type="scientific">Pseudomonas putida</name>
    <name type="common">Arthrobacter siderocapsulatus</name>
    <dbReference type="NCBI Taxonomy" id="303"/>
    <lineage>
        <taxon>Bacteria</taxon>
        <taxon>Pseudomonadati</taxon>
        <taxon>Pseudomonadota</taxon>
        <taxon>Gammaproteobacteria</taxon>
        <taxon>Pseudomonadales</taxon>
        <taxon>Pseudomonadaceae</taxon>
        <taxon>Pseudomonas</taxon>
    </lineage>
</organism>
<dbReference type="GO" id="GO:0030267">
    <property type="term" value="F:glyoxylate reductase (NADPH) activity"/>
    <property type="evidence" value="ECO:0007669"/>
    <property type="project" value="TreeGrafter"/>
</dbReference>
<dbReference type="InterPro" id="IPR006140">
    <property type="entry name" value="D-isomer_DH_NAD-bd"/>
</dbReference>
<proteinExistence type="inferred from homology"/>
<dbReference type="Pfam" id="PF02826">
    <property type="entry name" value="2-Hacid_dh_C"/>
    <property type="match status" value="1"/>
</dbReference>
<dbReference type="InterPro" id="IPR036291">
    <property type="entry name" value="NAD(P)-bd_dom_sf"/>
</dbReference>
<feature type="domain" description="D-isomer specific 2-hydroxyacid dehydrogenase catalytic" evidence="5">
    <location>
        <begin position="16"/>
        <end position="314"/>
    </location>
</feature>
<dbReference type="Proteomes" id="UP000218731">
    <property type="component" value="Chromosome 1"/>
</dbReference>
<dbReference type="EMBL" id="AP015029">
    <property type="protein sequence ID" value="BAW22975.1"/>
    <property type="molecule type" value="Genomic_DNA"/>
</dbReference>
<evidence type="ECO:0000259" key="6">
    <source>
        <dbReference type="Pfam" id="PF02826"/>
    </source>
</evidence>
<dbReference type="PANTHER" id="PTHR10996">
    <property type="entry name" value="2-HYDROXYACID DEHYDROGENASE-RELATED"/>
    <property type="match status" value="1"/>
</dbReference>
<evidence type="ECO:0000256" key="1">
    <source>
        <dbReference type="ARBA" id="ARBA00022857"/>
    </source>
</evidence>
<dbReference type="GO" id="GO:0016618">
    <property type="term" value="F:hydroxypyruvate reductase [NAD(P)H] activity"/>
    <property type="evidence" value="ECO:0007669"/>
    <property type="project" value="TreeGrafter"/>
</dbReference>
<evidence type="ECO:0000313" key="7">
    <source>
        <dbReference type="EMBL" id="BAW22975.1"/>
    </source>
</evidence>
<dbReference type="AlphaFoldDB" id="A0A1L7NBY6"/>
<feature type="domain" description="D-isomer specific 2-hydroxyacid dehydrogenase NAD-binding" evidence="6">
    <location>
        <begin position="111"/>
        <end position="283"/>
    </location>
</feature>
<dbReference type="Gene3D" id="3.40.50.720">
    <property type="entry name" value="NAD(P)-binding Rossmann-like Domain"/>
    <property type="match status" value="2"/>
</dbReference>
<sequence>MSDARPWVLTVGPLLPALQSQLEQHYRLLDLWRCDSPAALLAEQGAHVQAVVTTGVHGASANLIEQLPALRAIVCFGVGTDAVDLKAASARGIQVSNTPDVLNDCVADAAMALLLAVARQVVVADRFVRAGRWGAERFGLTTALGGKRCGILGMGPIGQAIARRASAFGMQVSYSSRRPKPQLAYAYHESLLALAERSDFLVLAVPGGTATDGLVNQQVLEALGANGMLVNVARGSVVDQPALIEALSNGRIAGAALDVFADEPHVPAALRELDTVVLSPHVASGTQETRQAMADRVLANLAALFATGRVLHPVREGAQ</sequence>
<protein>
    <submittedName>
        <fullName evidence="7">2-hydroxyacid dehydrogenase</fullName>
    </submittedName>
</protein>
<reference evidence="7 9" key="1">
    <citation type="submission" date="2015-11" db="EMBL/GenBank/DDBJ databases">
        <title>Complete genome sequencing of a biphenyl-degrading bacterium, Pseudomonas putida KF715 (=NBRC110667).</title>
        <authorList>
            <person name="Suenaga H."/>
            <person name="Fujihara N."/>
            <person name="Watanabe T."/>
            <person name="Hirose J."/>
            <person name="Kimura N."/>
            <person name="Yamazoe A."/>
            <person name="Hosoyama A."/>
            <person name="Shimodaira J."/>
            <person name="Furukawa K."/>
        </authorList>
    </citation>
    <scope>NUCLEOTIDE SEQUENCE [LARGE SCALE GENOMIC DNA]</scope>
    <source>
        <strain evidence="7 9">KF715</strain>
    </source>
</reference>
<evidence type="ECO:0000313" key="10">
    <source>
        <dbReference type="Proteomes" id="UP000516786"/>
    </source>
</evidence>
<keyword evidence="1" id="KW-0521">NADP</keyword>
<keyword evidence="2 4" id="KW-0560">Oxidoreductase</keyword>
<dbReference type="InterPro" id="IPR050223">
    <property type="entry name" value="D-isomer_2-hydroxyacid_DH"/>
</dbReference>
<gene>
    <name evidence="8" type="ORF">ID616_11610</name>
    <name evidence="7" type="ORF">KF715C_ch24020</name>
</gene>
<keyword evidence="3" id="KW-0520">NAD</keyword>
<dbReference type="EMBL" id="CP061723">
    <property type="protein sequence ID" value="QOD00290.1"/>
    <property type="molecule type" value="Genomic_DNA"/>
</dbReference>
<evidence type="ECO:0000313" key="8">
    <source>
        <dbReference type="EMBL" id="QOD00290.1"/>
    </source>
</evidence>
<dbReference type="SUPFAM" id="SSF51735">
    <property type="entry name" value="NAD(P)-binding Rossmann-fold domains"/>
    <property type="match status" value="1"/>
</dbReference>
<dbReference type="GO" id="GO:0051287">
    <property type="term" value="F:NAD binding"/>
    <property type="evidence" value="ECO:0007669"/>
    <property type="project" value="InterPro"/>
</dbReference>
<dbReference type="PANTHER" id="PTHR10996:SF178">
    <property type="entry name" value="2-HYDROXYACID DEHYDROGENASE YGL185C-RELATED"/>
    <property type="match status" value="1"/>
</dbReference>
<dbReference type="SUPFAM" id="SSF52283">
    <property type="entry name" value="Formate/glycerate dehydrogenase catalytic domain-like"/>
    <property type="match status" value="1"/>
</dbReference>
<evidence type="ECO:0000256" key="3">
    <source>
        <dbReference type="ARBA" id="ARBA00023027"/>
    </source>
</evidence>
<evidence type="ECO:0000256" key="2">
    <source>
        <dbReference type="ARBA" id="ARBA00023002"/>
    </source>
</evidence>
<dbReference type="Pfam" id="PF00389">
    <property type="entry name" value="2-Hacid_dh"/>
    <property type="match status" value="1"/>
</dbReference>
<evidence type="ECO:0000313" key="9">
    <source>
        <dbReference type="Proteomes" id="UP000218731"/>
    </source>
</evidence>
<accession>A0A1L7NBY6</accession>
<reference evidence="8 10" key="2">
    <citation type="submission" date="2020-09" db="EMBL/GenBank/DDBJ databases">
        <title>Co-existence of a novel multidrug-resistance efflux pump with carbapenem resistance gene blaVIM-2 in one megaplasmid in Pseudomonas putida.</title>
        <authorList>
            <person name="Peng K."/>
            <person name="Li R."/>
        </authorList>
    </citation>
    <scope>NUCLEOTIDE SEQUENCE [LARGE SCALE GENOMIC DNA]</scope>
    <source>
        <strain evidence="8 10">ZXPA-20</strain>
    </source>
</reference>
<dbReference type="InterPro" id="IPR006139">
    <property type="entry name" value="D-isomer_2_OHA_DH_cat_dom"/>
</dbReference>